<keyword evidence="2" id="KW-0472">Membrane</keyword>
<evidence type="ECO:0000256" key="1">
    <source>
        <dbReference type="SAM" id="MobiDB-lite"/>
    </source>
</evidence>
<accession>A0ABY4D5B0</accession>
<keyword evidence="2" id="KW-0812">Transmembrane</keyword>
<feature type="compositionally biased region" description="Polar residues" evidence="1">
    <location>
        <begin position="1"/>
        <end position="10"/>
    </location>
</feature>
<sequence>MPTSPDSSAFPTPLTAALPTPAPLPPMHESRRRLGVRWLVVAQVLFVLGVAAAGYATAALGRIITLRTTAIDPRDLLYGDHLNLNYSISQIPGHLWRGSSVPRRKQAVYVVLESRQGNYEAVAVYAQEPTVPASQVVLRGWVADTFRRSMRLRYGFERYYVPENTGRKLKPKQSLRVQISIAPWGQARIKQVDVLPPSPVPTTTP</sequence>
<gene>
    <name evidence="3" type="ORF">MTX78_00835</name>
</gene>
<organism evidence="3 4">
    <name type="scientific">Hymenobacter tibetensis</name>
    <dbReference type="NCBI Taxonomy" id="497967"/>
    <lineage>
        <taxon>Bacteria</taxon>
        <taxon>Pseudomonadati</taxon>
        <taxon>Bacteroidota</taxon>
        <taxon>Cytophagia</taxon>
        <taxon>Cytophagales</taxon>
        <taxon>Hymenobacteraceae</taxon>
        <taxon>Hymenobacter</taxon>
    </lineage>
</organism>
<name>A0ABY4D5B0_9BACT</name>
<protein>
    <submittedName>
        <fullName evidence="3">GDYXXLXY domain-containing protein</fullName>
    </submittedName>
</protein>
<proteinExistence type="predicted"/>
<keyword evidence="4" id="KW-1185">Reference proteome</keyword>
<dbReference type="Pfam" id="PF14345">
    <property type="entry name" value="GDYXXLXY"/>
    <property type="match status" value="1"/>
</dbReference>
<feature type="region of interest" description="Disordered" evidence="1">
    <location>
        <begin position="1"/>
        <end position="25"/>
    </location>
</feature>
<dbReference type="EMBL" id="CP094669">
    <property type="protein sequence ID" value="UOG75158.1"/>
    <property type="molecule type" value="Genomic_DNA"/>
</dbReference>
<dbReference type="Proteomes" id="UP000831113">
    <property type="component" value="Chromosome"/>
</dbReference>
<keyword evidence="2" id="KW-1133">Transmembrane helix</keyword>
<dbReference type="InterPro" id="IPR025833">
    <property type="entry name" value="GDYXXLXY"/>
</dbReference>
<evidence type="ECO:0000313" key="4">
    <source>
        <dbReference type="Proteomes" id="UP000831113"/>
    </source>
</evidence>
<evidence type="ECO:0000256" key="2">
    <source>
        <dbReference type="SAM" id="Phobius"/>
    </source>
</evidence>
<evidence type="ECO:0000313" key="3">
    <source>
        <dbReference type="EMBL" id="UOG75158.1"/>
    </source>
</evidence>
<feature type="transmembrane region" description="Helical" evidence="2">
    <location>
        <begin position="36"/>
        <end position="58"/>
    </location>
</feature>
<reference evidence="3 4" key="1">
    <citation type="submission" date="2022-03" db="EMBL/GenBank/DDBJ databases">
        <title>Hymenobactersp. isolated from the air.</title>
        <authorList>
            <person name="Won M."/>
            <person name="Kwon S.-W."/>
        </authorList>
    </citation>
    <scope>NUCLEOTIDE SEQUENCE [LARGE SCALE GENOMIC DNA]</scope>
    <source>
        <strain evidence="3 4">KACC 21982</strain>
    </source>
</reference>
<dbReference type="RefSeq" id="WP_243799033.1">
    <property type="nucleotide sequence ID" value="NZ_CP094669.1"/>
</dbReference>